<keyword evidence="4" id="KW-1185">Reference proteome</keyword>
<dbReference type="EMBL" id="CP037423">
    <property type="protein sequence ID" value="QDV40776.1"/>
    <property type="molecule type" value="Genomic_DNA"/>
</dbReference>
<organism evidence="3 4">
    <name type="scientific">Stieleria neptunia</name>
    <dbReference type="NCBI Taxonomy" id="2527979"/>
    <lineage>
        <taxon>Bacteria</taxon>
        <taxon>Pseudomonadati</taxon>
        <taxon>Planctomycetota</taxon>
        <taxon>Planctomycetia</taxon>
        <taxon>Pirellulales</taxon>
        <taxon>Pirellulaceae</taxon>
        <taxon>Stieleria</taxon>
    </lineage>
</organism>
<protein>
    <submittedName>
        <fullName evidence="3">4'-phosphopantetheinyl transferase</fullName>
    </submittedName>
</protein>
<evidence type="ECO:0000313" key="3">
    <source>
        <dbReference type="EMBL" id="QDV40776.1"/>
    </source>
</evidence>
<proteinExistence type="predicted"/>
<sequence length="250" mass="28116">MISSCNPLWKPVSMRLDQRDSKPSWPRAFQSWLTPRELEELNCFRAPNRRLDWISGRWCAKQLLGQVVPETTDSPLEWQILSRASKRVGCRPTVFRNGIRQPIDLSLAHCASITVAVTSHRRIAVDRPDASRIGVDAVDRTELPASFAQTWFSTTERRLLQDHRWPIAAGWAAKEAVFKAGNGGEAFRPGHLRILEINGDGCRVQDETRCPADVRIDVLDDAIIAVAGANQNVQRGRRLGMDDAKQRSTV</sequence>
<name>A0A518HIV1_9BACT</name>
<evidence type="ECO:0000256" key="1">
    <source>
        <dbReference type="ARBA" id="ARBA00022679"/>
    </source>
</evidence>
<dbReference type="Gene3D" id="3.90.470.20">
    <property type="entry name" value="4'-phosphopantetheinyl transferase domain"/>
    <property type="match status" value="2"/>
</dbReference>
<gene>
    <name evidence="3" type="ORF">Enr13x_06120</name>
</gene>
<dbReference type="InterPro" id="IPR037143">
    <property type="entry name" value="4-PPantetheinyl_Trfase_dom_sf"/>
</dbReference>
<accession>A0A518HIV1</accession>
<dbReference type="InterPro" id="IPR008278">
    <property type="entry name" value="4-PPantetheinyl_Trfase_dom"/>
</dbReference>
<dbReference type="Pfam" id="PF01648">
    <property type="entry name" value="ACPS"/>
    <property type="match status" value="1"/>
</dbReference>
<evidence type="ECO:0000259" key="2">
    <source>
        <dbReference type="Pfam" id="PF01648"/>
    </source>
</evidence>
<dbReference type="SUPFAM" id="SSF56214">
    <property type="entry name" value="4'-phosphopantetheinyl transferase"/>
    <property type="match status" value="2"/>
</dbReference>
<reference evidence="3 4" key="1">
    <citation type="submission" date="2019-03" db="EMBL/GenBank/DDBJ databases">
        <title>Deep-cultivation of Planctomycetes and their phenomic and genomic characterization uncovers novel biology.</title>
        <authorList>
            <person name="Wiegand S."/>
            <person name="Jogler M."/>
            <person name="Boedeker C."/>
            <person name="Pinto D."/>
            <person name="Vollmers J."/>
            <person name="Rivas-Marin E."/>
            <person name="Kohn T."/>
            <person name="Peeters S.H."/>
            <person name="Heuer A."/>
            <person name="Rast P."/>
            <person name="Oberbeckmann S."/>
            <person name="Bunk B."/>
            <person name="Jeske O."/>
            <person name="Meyerdierks A."/>
            <person name="Storesund J.E."/>
            <person name="Kallscheuer N."/>
            <person name="Luecker S."/>
            <person name="Lage O.M."/>
            <person name="Pohl T."/>
            <person name="Merkel B.J."/>
            <person name="Hornburger P."/>
            <person name="Mueller R.-W."/>
            <person name="Bruemmer F."/>
            <person name="Labrenz M."/>
            <person name="Spormann A.M."/>
            <person name="Op den Camp H."/>
            <person name="Overmann J."/>
            <person name="Amann R."/>
            <person name="Jetten M.S.M."/>
            <person name="Mascher T."/>
            <person name="Medema M.H."/>
            <person name="Devos D.P."/>
            <person name="Kaster A.-K."/>
            <person name="Ovreas L."/>
            <person name="Rohde M."/>
            <person name="Galperin M.Y."/>
            <person name="Jogler C."/>
        </authorList>
    </citation>
    <scope>NUCLEOTIDE SEQUENCE [LARGE SCALE GENOMIC DNA]</scope>
    <source>
        <strain evidence="3 4">Enr13</strain>
    </source>
</reference>
<dbReference type="GO" id="GO:0008897">
    <property type="term" value="F:holo-[acyl-carrier-protein] synthase activity"/>
    <property type="evidence" value="ECO:0007669"/>
    <property type="project" value="InterPro"/>
</dbReference>
<dbReference type="OrthoDB" id="211177at2"/>
<dbReference type="Proteomes" id="UP000319004">
    <property type="component" value="Chromosome"/>
</dbReference>
<keyword evidence="1 3" id="KW-0808">Transferase</keyword>
<evidence type="ECO:0000313" key="4">
    <source>
        <dbReference type="Proteomes" id="UP000319004"/>
    </source>
</evidence>
<dbReference type="KEGG" id="snep:Enr13x_06120"/>
<dbReference type="AlphaFoldDB" id="A0A518HIV1"/>
<feature type="domain" description="4'-phosphopantetheinyl transferase" evidence="2">
    <location>
        <begin position="132"/>
        <end position="205"/>
    </location>
</feature>
<dbReference type="GO" id="GO:0000287">
    <property type="term" value="F:magnesium ion binding"/>
    <property type="evidence" value="ECO:0007669"/>
    <property type="project" value="InterPro"/>
</dbReference>